<keyword evidence="3" id="KW-1185">Reference proteome</keyword>
<accession>A0A9X2RQ89</accession>
<feature type="transmembrane region" description="Helical" evidence="1">
    <location>
        <begin position="54"/>
        <end position="71"/>
    </location>
</feature>
<sequence>MDMRTPAQRITPTQCIENPVTPGRLLLPGTAVVIIVVVLTAAVTLTLLGLPLESVAAVLAVAGTTAVGVIRRTAAAFAAHRV</sequence>
<evidence type="ECO:0000256" key="1">
    <source>
        <dbReference type="SAM" id="Phobius"/>
    </source>
</evidence>
<name>A0A9X2RQ89_9ACTN</name>
<evidence type="ECO:0000313" key="2">
    <source>
        <dbReference type="EMBL" id="MCQ8773909.1"/>
    </source>
</evidence>
<gene>
    <name evidence="2" type="ORF">NQU55_29735</name>
</gene>
<comment type="caution">
    <text evidence="2">The sequence shown here is derived from an EMBL/GenBank/DDBJ whole genome shotgun (WGS) entry which is preliminary data.</text>
</comment>
<dbReference type="Proteomes" id="UP001142374">
    <property type="component" value="Unassembled WGS sequence"/>
</dbReference>
<reference evidence="2" key="1">
    <citation type="submission" date="2022-06" db="EMBL/GenBank/DDBJ databases">
        <title>WGS of actinobacteria.</title>
        <authorList>
            <person name="Thawai C."/>
        </authorList>
    </citation>
    <scope>NUCLEOTIDE SEQUENCE</scope>
    <source>
        <strain evidence="2">AA8</strain>
    </source>
</reference>
<organism evidence="2 3">
    <name type="scientific">Streptomyces telluris</name>
    <dbReference type="NCBI Taxonomy" id="2720021"/>
    <lineage>
        <taxon>Bacteria</taxon>
        <taxon>Bacillati</taxon>
        <taxon>Actinomycetota</taxon>
        <taxon>Actinomycetes</taxon>
        <taxon>Kitasatosporales</taxon>
        <taxon>Streptomycetaceae</taxon>
        <taxon>Streptomyces</taxon>
    </lineage>
</organism>
<proteinExistence type="predicted"/>
<keyword evidence="1" id="KW-0812">Transmembrane</keyword>
<feature type="transmembrane region" description="Helical" evidence="1">
    <location>
        <begin position="25"/>
        <end position="48"/>
    </location>
</feature>
<dbReference type="AlphaFoldDB" id="A0A9X2RQ89"/>
<protein>
    <submittedName>
        <fullName evidence="2">Uncharacterized protein</fullName>
    </submittedName>
</protein>
<evidence type="ECO:0000313" key="3">
    <source>
        <dbReference type="Proteomes" id="UP001142374"/>
    </source>
</evidence>
<dbReference type="EMBL" id="JANIID010000035">
    <property type="protein sequence ID" value="MCQ8773909.1"/>
    <property type="molecule type" value="Genomic_DNA"/>
</dbReference>
<keyword evidence="1" id="KW-0472">Membrane</keyword>
<keyword evidence="1" id="KW-1133">Transmembrane helix</keyword>
<dbReference type="RefSeq" id="WP_168094638.1">
    <property type="nucleotide sequence ID" value="NZ_JAATER010000279.1"/>
</dbReference>